<keyword evidence="1" id="KW-0378">Hydrolase</keyword>
<evidence type="ECO:0000313" key="2">
    <source>
        <dbReference type="Proteomes" id="UP000317169"/>
    </source>
</evidence>
<dbReference type="OrthoDB" id="9773478at2"/>
<dbReference type="Proteomes" id="UP000317169">
    <property type="component" value="Unassembled WGS sequence"/>
</dbReference>
<proteinExistence type="predicted"/>
<dbReference type="Gene3D" id="3.20.20.370">
    <property type="entry name" value="Glycoside hydrolase/deacetylase"/>
    <property type="match status" value="1"/>
</dbReference>
<organism evidence="1 2">
    <name type="scientific">Haloflavibacter putidus</name>
    <dbReference type="NCBI Taxonomy" id="2576776"/>
    <lineage>
        <taxon>Bacteria</taxon>
        <taxon>Pseudomonadati</taxon>
        <taxon>Bacteroidota</taxon>
        <taxon>Flavobacteriia</taxon>
        <taxon>Flavobacteriales</taxon>
        <taxon>Flavobacteriaceae</taxon>
        <taxon>Haloflavibacter</taxon>
    </lineage>
</organism>
<dbReference type="GO" id="GO:0005975">
    <property type="term" value="P:carbohydrate metabolic process"/>
    <property type="evidence" value="ECO:0007669"/>
    <property type="project" value="InterPro"/>
</dbReference>
<protein>
    <submittedName>
        <fullName evidence="1">5-oxoprolinase subunit PxpA</fullName>
        <ecNumber evidence="1">3.5.2.9</ecNumber>
    </submittedName>
</protein>
<dbReference type="GO" id="GO:0017168">
    <property type="term" value="F:5-oxoprolinase (ATP-hydrolyzing) activity"/>
    <property type="evidence" value="ECO:0007669"/>
    <property type="project" value="UniProtKB-EC"/>
</dbReference>
<dbReference type="PANTHER" id="PTHR30292:SF0">
    <property type="entry name" value="5-OXOPROLINASE SUBUNIT A"/>
    <property type="match status" value="1"/>
</dbReference>
<gene>
    <name evidence="1" type="primary">pxpA</name>
    <name evidence="1" type="ORF">FKR84_06960</name>
</gene>
<keyword evidence="2" id="KW-1185">Reference proteome</keyword>
<evidence type="ECO:0000313" key="1">
    <source>
        <dbReference type="EMBL" id="TQD39126.1"/>
    </source>
</evidence>
<dbReference type="InterPro" id="IPR011330">
    <property type="entry name" value="Glyco_hydro/deAcase_b/a-brl"/>
</dbReference>
<dbReference type="CDD" id="cd10801">
    <property type="entry name" value="LamB_YcsF_like_1"/>
    <property type="match status" value="1"/>
</dbReference>
<dbReference type="AlphaFoldDB" id="A0A507ZN23"/>
<accession>A0A507ZN23</accession>
<dbReference type="NCBIfam" id="NF003814">
    <property type="entry name" value="PRK05406.1-3"/>
    <property type="match status" value="1"/>
</dbReference>
<dbReference type="NCBIfam" id="NF003816">
    <property type="entry name" value="PRK05406.1-5"/>
    <property type="match status" value="1"/>
</dbReference>
<sequence length="244" mass="27091">MLSVNLNCDLAEGGKNDERLMPLISSCNIACGGHYGNASSVKEAVKLALQNNVKIGAHPSYPDKVNFGRKPIKIDSNTLEETLKEQISLVKQTVENLGGKLHHIKPHGALYNQLKHDKEIAEAVVKLILEMGKELVLFVPPKSIIKETAIKNNLKTFTEGFADRAYKTDLSLVSRAKTGAVLHDKNAIFKQVLAMVKNQKILLENGSKIYANFDTICVHSDTPNSVEILRYLHQQLKIENIKIE</sequence>
<dbReference type="PANTHER" id="PTHR30292">
    <property type="entry name" value="UNCHARACTERIZED PROTEIN YBGL-RELATED"/>
    <property type="match status" value="1"/>
</dbReference>
<dbReference type="SUPFAM" id="SSF88713">
    <property type="entry name" value="Glycoside hydrolase/deacetylase"/>
    <property type="match status" value="1"/>
</dbReference>
<dbReference type="EMBL" id="VIAR01000005">
    <property type="protein sequence ID" value="TQD39126.1"/>
    <property type="molecule type" value="Genomic_DNA"/>
</dbReference>
<dbReference type="Pfam" id="PF03746">
    <property type="entry name" value="LamB_YcsF"/>
    <property type="match status" value="1"/>
</dbReference>
<dbReference type="RefSeq" id="WP_141421575.1">
    <property type="nucleotide sequence ID" value="NZ_VIAR01000005.1"/>
</dbReference>
<dbReference type="InterPro" id="IPR005501">
    <property type="entry name" value="LamB/YcsF/PxpA-like"/>
</dbReference>
<comment type="caution">
    <text evidence="1">The sequence shown here is derived from an EMBL/GenBank/DDBJ whole genome shotgun (WGS) entry which is preliminary data.</text>
</comment>
<name>A0A507ZN23_9FLAO</name>
<dbReference type="EC" id="3.5.2.9" evidence="1"/>
<reference evidence="1 2" key="1">
    <citation type="submission" date="2019-06" db="EMBL/GenBank/DDBJ databases">
        <title>Flavibacter putida gen. nov., sp. nov., a novel marine bacterium of the family Flavobacteriaceae isolated from coastal seawater.</title>
        <authorList>
            <person name="Feng X."/>
        </authorList>
    </citation>
    <scope>NUCLEOTIDE SEQUENCE [LARGE SCALE GENOMIC DNA]</scope>
    <source>
        <strain evidence="1 2">PLHSN227</strain>
    </source>
</reference>